<evidence type="ECO:0000313" key="1">
    <source>
        <dbReference type="EMBL" id="RAJ92266.1"/>
    </source>
</evidence>
<organism evidence="1 2">
    <name type="scientific">Larkinella arboricola</name>
    <dbReference type="NCBI Taxonomy" id="643671"/>
    <lineage>
        <taxon>Bacteria</taxon>
        <taxon>Pseudomonadati</taxon>
        <taxon>Bacteroidota</taxon>
        <taxon>Cytophagia</taxon>
        <taxon>Cytophagales</taxon>
        <taxon>Spirosomataceae</taxon>
        <taxon>Larkinella</taxon>
    </lineage>
</organism>
<protein>
    <submittedName>
        <fullName evidence="1">Uncharacterized protein</fullName>
    </submittedName>
</protein>
<keyword evidence="2" id="KW-1185">Reference proteome</keyword>
<dbReference type="Proteomes" id="UP000248790">
    <property type="component" value="Unassembled WGS sequence"/>
</dbReference>
<sequence>MLMLLQAQFKQTLLPTHQLYFDADFSTADAQTNQTTRWS</sequence>
<dbReference type="EMBL" id="QLMC01000008">
    <property type="protein sequence ID" value="RAJ92266.1"/>
    <property type="molecule type" value="Genomic_DNA"/>
</dbReference>
<dbReference type="AlphaFoldDB" id="A0A327WPL8"/>
<evidence type="ECO:0000313" key="2">
    <source>
        <dbReference type="Proteomes" id="UP000248790"/>
    </source>
</evidence>
<proteinExistence type="predicted"/>
<reference evidence="1 2" key="1">
    <citation type="submission" date="2018-06" db="EMBL/GenBank/DDBJ databases">
        <title>Genomic Encyclopedia of Archaeal and Bacterial Type Strains, Phase II (KMG-II): from individual species to whole genera.</title>
        <authorList>
            <person name="Goeker M."/>
        </authorList>
    </citation>
    <scope>NUCLEOTIDE SEQUENCE [LARGE SCALE GENOMIC DNA]</scope>
    <source>
        <strain evidence="1 2">DSM 21851</strain>
    </source>
</reference>
<accession>A0A327WPL8</accession>
<comment type="caution">
    <text evidence="1">The sequence shown here is derived from an EMBL/GenBank/DDBJ whole genome shotgun (WGS) entry which is preliminary data.</text>
</comment>
<name>A0A327WPL8_LARAB</name>
<gene>
    <name evidence="1" type="ORF">LX87_05235</name>
</gene>